<dbReference type="InterPro" id="IPR016877">
    <property type="entry name" value="UCP028235"/>
</dbReference>
<keyword evidence="2" id="KW-1185">Reference proteome</keyword>
<dbReference type="SUPFAM" id="SSF64182">
    <property type="entry name" value="DHH phosphoesterases"/>
    <property type="match status" value="1"/>
</dbReference>
<evidence type="ECO:0000313" key="2">
    <source>
        <dbReference type="Proteomes" id="UP000553343"/>
    </source>
</evidence>
<name>A0A850T750_9BACT</name>
<comment type="caution">
    <text evidence="1">The sequence shown here is derived from an EMBL/GenBank/DDBJ whole genome shotgun (WGS) entry which is preliminary data.</text>
</comment>
<dbReference type="InterPro" id="IPR038763">
    <property type="entry name" value="DHH_sf"/>
</dbReference>
<proteinExistence type="predicted"/>
<dbReference type="AlphaFoldDB" id="A0A850T750"/>
<dbReference type="InterPro" id="IPR052968">
    <property type="entry name" value="Nucleotide_metab_enz"/>
</dbReference>
<dbReference type="RefSeq" id="WP_178366302.1">
    <property type="nucleotide sequence ID" value="NZ_JACADJ010000019.1"/>
</dbReference>
<dbReference type="Gene3D" id="3.10.310.30">
    <property type="match status" value="1"/>
</dbReference>
<evidence type="ECO:0000313" key="1">
    <source>
        <dbReference type="EMBL" id="NWH04845.1"/>
    </source>
</evidence>
<gene>
    <name evidence="1" type="ORF">HXW94_07580</name>
</gene>
<dbReference type="PIRSF" id="PIRSF028235">
    <property type="entry name" value="UCP028235"/>
    <property type="match status" value="1"/>
</dbReference>
<organism evidence="1 2">
    <name type="scientific">Desulfobacter latus</name>
    <dbReference type="NCBI Taxonomy" id="2292"/>
    <lineage>
        <taxon>Bacteria</taxon>
        <taxon>Pseudomonadati</taxon>
        <taxon>Thermodesulfobacteriota</taxon>
        <taxon>Desulfobacteria</taxon>
        <taxon>Desulfobacterales</taxon>
        <taxon>Desulfobacteraceae</taxon>
        <taxon>Desulfobacter</taxon>
    </lineage>
</organism>
<reference evidence="1 2" key="1">
    <citation type="submission" date="2020-06" db="EMBL/GenBank/DDBJ databases">
        <title>High-quality draft genome of sulfate reducer Desulfobacter latus type strain AcrS2 isolated from marine sediment.</title>
        <authorList>
            <person name="Hoppe M."/>
            <person name="Larsen C.K."/>
            <person name="Marshall I.P.G."/>
            <person name="Schramm A."/>
            <person name="Marietou A.G."/>
        </authorList>
    </citation>
    <scope>NUCLEOTIDE SEQUENCE [LARGE SCALE GENOMIC DNA]</scope>
    <source>
        <strain evidence="1 2">AcRS2</strain>
    </source>
</reference>
<dbReference type="PANTHER" id="PTHR42146">
    <property type="entry name" value="3',5'-CYCLIC-NUCLEOTIDE PHOSPHODIESTERASE"/>
    <property type="match status" value="1"/>
</dbReference>
<accession>A0A850T750</accession>
<sequence length="309" mass="35264">MRLVTRSDFDGLGCAAILKEKGIIDDIKFVHPKDIQDGKIEITCNDILANVPLVPGCGLWFDHHSSEVERSVSCNVEGRCEPSAPSASRVVYEYYGGLENFKNPHLDDLICAVDKADAARFTKEEILNPEGWVLLSFIMDPRTGLGRYKDYRISNYALMMDMIDYCRNKTVQEILEIPDIKERTARYFEQDKLFRQMLLENSRMEGRVVVLDLRQQDEIYSGNRFLLYSLFPDANISMQVMWGFQRRNIVITCGYSIINHTAGADVGSLMLKYSGGGHKRAGTCQVPIEKADQIIKEIYQELNKENQLL</sequence>
<dbReference type="Proteomes" id="UP000553343">
    <property type="component" value="Unassembled WGS sequence"/>
</dbReference>
<dbReference type="PANTHER" id="PTHR42146:SF1">
    <property type="entry name" value="OLIGORIBONUCLEASE NRNB"/>
    <property type="match status" value="1"/>
</dbReference>
<protein>
    <submittedName>
        <fullName evidence="1">Exopolyphosphatase</fullName>
    </submittedName>
</protein>
<dbReference type="EMBL" id="JACADJ010000019">
    <property type="protein sequence ID" value="NWH04845.1"/>
    <property type="molecule type" value="Genomic_DNA"/>
</dbReference>